<dbReference type="PANTHER" id="PTHR33154:SF33">
    <property type="entry name" value="TRANSCRIPTIONAL REPRESSOR SDPR"/>
    <property type="match status" value="1"/>
</dbReference>
<dbReference type="PANTHER" id="PTHR33154">
    <property type="entry name" value="TRANSCRIPTIONAL REGULATOR, ARSR FAMILY"/>
    <property type="match status" value="1"/>
</dbReference>
<keyword evidence="2" id="KW-0238">DNA-binding</keyword>
<dbReference type="Gene3D" id="1.10.10.10">
    <property type="entry name" value="Winged helix-like DNA-binding domain superfamily/Winged helix DNA-binding domain"/>
    <property type="match status" value="1"/>
</dbReference>
<evidence type="ECO:0000256" key="3">
    <source>
        <dbReference type="ARBA" id="ARBA00023163"/>
    </source>
</evidence>
<keyword evidence="6" id="KW-1185">Reference proteome</keyword>
<evidence type="ECO:0000259" key="4">
    <source>
        <dbReference type="PROSITE" id="PS50987"/>
    </source>
</evidence>
<dbReference type="SUPFAM" id="SSF46785">
    <property type="entry name" value="Winged helix' DNA-binding domain"/>
    <property type="match status" value="1"/>
</dbReference>
<evidence type="ECO:0000256" key="2">
    <source>
        <dbReference type="ARBA" id="ARBA00023125"/>
    </source>
</evidence>
<keyword evidence="1" id="KW-0805">Transcription regulation</keyword>
<dbReference type="InterPro" id="IPR036390">
    <property type="entry name" value="WH_DNA-bd_sf"/>
</dbReference>
<keyword evidence="3" id="KW-0804">Transcription</keyword>
<organism evidence="5 6">
    <name type="scientific">Rhodococcoides corynebacterioides</name>
    <dbReference type="NCBI Taxonomy" id="53972"/>
    <lineage>
        <taxon>Bacteria</taxon>
        <taxon>Bacillati</taxon>
        <taxon>Actinomycetota</taxon>
        <taxon>Actinomycetes</taxon>
        <taxon>Mycobacteriales</taxon>
        <taxon>Nocardiaceae</taxon>
        <taxon>Rhodococcoides</taxon>
    </lineage>
</organism>
<evidence type="ECO:0000313" key="5">
    <source>
        <dbReference type="EMBL" id="MBM7415538.1"/>
    </source>
</evidence>
<dbReference type="InterPro" id="IPR036388">
    <property type="entry name" value="WH-like_DNA-bd_sf"/>
</dbReference>
<dbReference type="CDD" id="cd00090">
    <property type="entry name" value="HTH_ARSR"/>
    <property type="match status" value="1"/>
</dbReference>
<feature type="domain" description="HTH arsR-type" evidence="4">
    <location>
        <begin position="1"/>
        <end position="105"/>
    </location>
</feature>
<dbReference type="InterPro" id="IPR011991">
    <property type="entry name" value="ArsR-like_HTH"/>
</dbReference>
<dbReference type="InterPro" id="IPR001845">
    <property type="entry name" value="HTH_ArsR_DNA-bd_dom"/>
</dbReference>
<dbReference type="EMBL" id="JAFBBK010000001">
    <property type="protein sequence ID" value="MBM7415538.1"/>
    <property type="molecule type" value="Genomic_DNA"/>
</dbReference>
<dbReference type="SMART" id="SM00418">
    <property type="entry name" value="HTH_ARSR"/>
    <property type="match status" value="1"/>
</dbReference>
<comment type="caution">
    <text evidence="5">The sequence shown here is derived from an EMBL/GenBank/DDBJ whole genome shotgun (WGS) entry which is preliminary data.</text>
</comment>
<accession>A0ABS2KUB8</accession>
<protein>
    <submittedName>
        <fullName evidence="5">ArsR family transcriptional regulator</fullName>
    </submittedName>
</protein>
<dbReference type="RefSeq" id="WP_307806246.1">
    <property type="nucleotide sequence ID" value="NZ_JAFBBK010000001.1"/>
</dbReference>
<reference evidence="5 6" key="1">
    <citation type="submission" date="2021-01" db="EMBL/GenBank/DDBJ databases">
        <title>Genomics of switchgrass bacterial isolates.</title>
        <authorList>
            <person name="Shade A."/>
        </authorList>
    </citation>
    <scope>NUCLEOTIDE SEQUENCE [LARGE SCALE GENOMIC DNA]</scope>
    <source>
        <strain evidence="5 6">PvP111</strain>
    </source>
</reference>
<proteinExistence type="predicted"/>
<evidence type="ECO:0000256" key="1">
    <source>
        <dbReference type="ARBA" id="ARBA00023015"/>
    </source>
</evidence>
<name>A0ABS2KUB8_9NOCA</name>
<gene>
    <name evidence="5" type="ORF">JOE42_002271</name>
</gene>
<sequence length="105" mass="11904">MRNAADEIDVFKALSNPVRLKILQWLREPRSNFPIERGIADPDDVGVCVSQITDKAGVAQSTVSTHMRELERAGLVRSTRVGKWTHYMRDEDRIKEVLSVLGRSL</sequence>
<dbReference type="InterPro" id="IPR051081">
    <property type="entry name" value="HTH_MetalResp_TranReg"/>
</dbReference>
<dbReference type="Pfam" id="PF01022">
    <property type="entry name" value="HTH_5"/>
    <property type="match status" value="1"/>
</dbReference>
<evidence type="ECO:0000313" key="6">
    <source>
        <dbReference type="Proteomes" id="UP000703038"/>
    </source>
</evidence>
<dbReference type="PROSITE" id="PS50987">
    <property type="entry name" value="HTH_ARSR_2"/>
    <property type="match status" value="1"/>
</dbReference>
<dbReference type="Proteomes" id="UP000703038">
    <property type="component" value="Unassembled WGS sequence"/>
</dbReference>